<dbReference type="CDD" id="cd07989">
    <property type="entry name" value="LPLAT_AGPAT-like"/>
    <property type="match status" value="1"/>
</dbReference>
<reference evidence="5" key="1">
    <citation type="submission" date="2015-08" db="EMBL/GenBank/DDBJ databases">
        <title>Complete DNA Sequence of Pseudomonas syringae pv. actinidiae, the Causal Agent of Kiwifruit Canker Disease.</title>
        <authorList>
            <person name="Rikkerink E.H.A."/>
            <person name="Fineran P.C."/>
        </authorList>
    </citation>
    <scope>NUCLEOTIDE SEQUENCE</scope>
    <source>
        <strain evidence="5">SkMP5</strain>
    </source>
</reference>
<dbReference type="PANTHER" id="PTHR22754:SF32">
    <property type="entry name" value="DISCO-INTERACTING PROTEIN 2"/>
    <property type="match status" value="1"/>
</dbReference>
<dbReference type="SUPFAM" id="SSF47336">
    <property type="entry name" value="ACP-like"/>
    <property type="match status" value="1"/>
</dbReference>
<organism evidence="5">
    <name type="scientific">Mizugakiibacter sediminis</name>
    <dbReference type="NCBI Taxonomy" id="1475481"/>
    <lineage>
        <taxon>Bacteria</taxon>
        <taxon>Pseudomonadati</taxon>
        <taxon>Pseudomonadota</taxon>
        <taxon>Gammaproteobacteria</taxon>
        <taxon>Lysobacterales</taxon>
        <taxon>Rhodanobacteraceae</taxon>
        <taxon>Mizugakiibacter</taxon>
    </lineage>
</organism>
<dbReference type="Pfam" id="PF00550">
    <property type="entry name" value="PP-binding"/>
    <property type="match status" value="1"/>
</dbReference>
<dbReference type="Pfam" id="PF00501">
    <property type="entry name" value="AMP-binding"/>
    <property type="match status" value="1"/>
</dbReference>
<dbReference type="GO" id="GO:0016746">
    <property type="term" value="F:acyltransferase activity"/>
    <property type="evidence" value="ECO:0007669"/>
    <property type="project" value="InterPro"/>
</dbReference>
<dbReference type="GO" id="GO:0016874">
    <property type="term" value="F:ligase activity"/>
    <property type="evidence" value="ECO:0007669"/>
    <property type="project" value="UniProtKB-KW"/>
</dbReference>
<keyword evidence="2" id="KW-0436">Ligase</keyword>
<evidence type="ECO:0000313" key="6">
    <source>
        <dbReference type="Proteomes" id="UP000253740"/>
    </source>
</evidence>
<evidence type="ECO:0000256" key="2">
    <source>
        <dbReference type="ARBA" id="ARBA00022598"/>
    </source>
</evidence>
<evidence type="ECO:0000259" key="4">
    <source>
        <dbReference type="PROSITE" id="PS50075"/>
    </source>
</evidence>
<dbReference type="Gene3D" id="3.30.300.30">
    <property type="match status" value="1"/>
</dbReference>
<dbReference type="GO" id="GO:0005886">
    <property type="term" value="C:plasma membrane"/>
    <property type="evidence" value="ECO:0007669"/>
    <property type="project" value="TreeGrafter"/>
</dbReference>
<keyword evidence="3" id="KW-1133">Transmembrane helix</keyword>
<proteinExistence type="inferred from homology"/>
<dbReference type="InterPro" id="IPR009081">
    <property type="entry name" value="PP-bd_ACP"/>
</dbReference>
<dbReference type="Gene3D" id="3.40.50.12780">
    <property type="entry name" value="N-terminal domain of ligase-like"/>
    <property type="match status" value="1"/>
</dbReference>
<sequence length="938" mass="101107">MAVTASDPATRERVLHEELARLHRELHPHATRTLRLRAEARLDRDLGLDSLARIELLARLEQRLGVALHEREGLAAMTPAELLQALARATPRAAAVELGTAAEIGAQPFEVPEDARTLNEVLAWHAARHPQRLHVHFEGGDADGTELTFGALHETALRLAAGLQALRLAPGEPVALMLPTHPDFLIAFCGALLAGAVPVPLYPPARPADLADYWRRQAGILRNCAARFLLADEALLAHRHLLRGLTGPIERVLAVKALGAGAAAAEPAHAGPDDLALLQYTSGSTADPKGVMVSHANILANLRVMGDVVDIGADDLFVSWLPLYHDMGLIGAWLGSLYFGTPLVLMPPQTFLLRPQRWLWAIHRYRATMSAAPNFALELCLHRVADEQLQGLDLQRLRLLFCGAEPVFAETLQRFAARFAAYGLHAEAPYPVYGLAENALALTFPPPGRAPRVLRVDRDRLLAEAVAVPAADPARAALDFVSCGLPLPGHEVRIVDEDDRELPDGRQGIVQFQGPSASRGYYRAEAATRGLLHGAWRDTGDLGFVHDGELYVTGRVKDVVIRAGRHLHPQAIEQRVGGLDGVRRGRVAVFGAQAPDTGTERLVVVAETRLQERAAREALHARIQAAVTEAAGEPADEIVLAAPGTVLKTSSGKLRRAACRVAYASGRLGAPPRGALVRVLARGLMENLRSRLRRAGALAYAGYAWALFGLIAAPAALATLLLPDLPRRWRAVQHLLEGLRRAAGVPLSIRGAAPPAGPCIFVANHASYADTLLLVRALPRPVAFVAKAELQRRPLLGPLLARFGAVFVARLEPAHCVDVVRAAAAGRRDFLFFPEGTFLRMPGLLPFHMGAFVAAAEAGLPVVPIALRGTRMLMRGDDWFPRRGALEVEFGPALPPRSGADRWQEALRLHREARAFLLARVGEPDAGAAGFTMPAGAL</sequence>
<dbReference type="GO" id="GO:0070566">
    <property type="term" value="F:adenylyltransferase activity"/>
    <property type="evidence" value="ECO:0007669"/>
    <property type="project" value="TreeGrafter"/>
</dbReference>
<accession>A0A0K8QRB8</accession>
<dbReference type="InterPro" id="IPR042099">
    <property type="entry name" value="ANL_N_sf"/>
</dbReference>
<evidence type="ECO:0000256" key="3">
    <source>
        <dbReference type="SAM" id="Phobius"/>
    </source>
</evidence>
<dbReference type="SUPFAM" id="SSF56801">
    <property type="entry name" value="Acetyl-CoA synthetase-like"/>
    <property type="match status" value="1"/>
</dbReference>
<dbReference type="InterPro" id="IPR002123">
    <property type="entry name" value="Plipid/glycerol_acylTrfase"/>
</dbReference>
<dbReference type="CDD" id="cd05931">
    <property type="entry name" value="FAAL"/>
    <property type="match status" value="1"/>
</dbReference>
<dbReference type="EMBL" id="DF970239">
    <property type="protein sequence ID" value="GAP66942.1"/>
    <property type="molecule type" value="Genomic_DNA"/>
</dbReference>
<dbReference type="InterPro" id="IPR045851">
    <property type="entry name" value="AMP-bd_C_sf"/>
</dbReference>
<dbReference type="RefSeq" id="WP_062537504.1">
    <property type="nucleotide sequence ID" value="NZ_DF970239.1"/>
</dbReference>
<dbReference type="Gene3D" id="1.10.1200.10">
    <property type="entry name" value="ACP-like"/>
    <property type="match status" value="1"/>
</dbReference>
<dbReference type="InterPro" id="IPR040097">
    <property type="entry name" value="FAAL/FAAC"/>
</dbReference>
<dbReference type="AlphaFoldDB" id="A0A0K8QRB8"/>
<dbReference type="Proteomes" id="UP000253740">
    <property type="component" value="Unassembled WGS sequence"/>
</dbReference>
<protein>
    <submittedName>
        <fullName evidence="5">Peptide synthase</fullName>
    </submittedName>
</protein>
<dbReference type="GO" id="GO:0071766">
    <property type="term" value="P:Actinobacterium-type cell wall biogenesis"/>
    <property type="evidence" value="ECO:0007669"/>
    <property type="project" value="UniProtKB-ARBA"/>
</dbReference>
<dbReference type="FunFam" id="3.40.50.12780:FF:000013">
    <property type="entry name" value="Long-chain-fatty-acid--AMP ligase FadD32"/>
    <property type="match status" value="1"/>
</dbReference>
<dbReference type="OrthoDB" id="9757559at2"/>
<dbReference type="SUPFAM" id="SSF69593">
    <property type="entry name" value="Glycerol-3-phosphate (1)-acyltransferase"/>
    <property type="match status" value="1"/>
</dbReference>
<feature type="transmembrane region" description="Helical" evidence="3">
    <location>
        <begin position="697"/>
        <end position="722"/>
    </location>
</feature>
<feature type="domain" description="Carrier" evidence="4">
    <location>
        <begin position="6"/>
        <end position="90"/>
    </location>
</feature>
<dbReference type="InterPro" id="IPR036736">
    <property type="entry name" value="ACP-like_sf"/>
</dbReference>
<dbReference type="SMART" id="SM00563">
    <property type="entry name" value="PlsC"/>
    <property type="match status" value="1"/>
</dbReference>
<feature type="transmembrane region" description="Helical" evidence="3">
    <location>
        <begin position="847"/>
        <end position="867"/>
    </location>
</feature>
<keyword evidence="3" id="KW-0812">Transmembrane</keyword>
<evidence type="ECO:0000313" key="5">
    <source>
        <dbReference type="EMBL" id="GAP66942.1"/>
    </source>
</evidence>
<dbReference type="GO" id="GO:0006633">
    <property type="term" value="P:fatty acid biosynthetic process"/>
    <property type="evidence" value="ECO:0007669"/>
    <property type="project" value="TreeGrafter"/>
</dbReference>
<keyword evidence="3" id="KW-0472">Membrane</keyword>
<dbReference type="Pfam" id="PF01553">
    <property type="entry name" value="Acyltransferase"/>
    <property type="match status" value="1"/>
</dbReference>
<gene>
    <name evidence="5" type="ORF">MBSD_n2258</name>
</gene>
<dbReference type="PANTHER" id="PTHR22754">
    <property type="entry name" value="DISCO-INTERACTING PROTEIN 2 DIP2 -RELATED"/>
    <property type="match status" value="1"/>
</dbReference>
<dbReference type="STRING" id="1475481.GCA_000953855_02304"/>
<dbReference type="InterPro" id="IPR000873">
    <property type="entry name" value="AMP-dep_synth/lig_dom"/>
</dbReference>
<evidence type="ECO:0000256" key="1">
    <source>
        <dbReference type="ARBA" id="ARBA00006432"/>
    </source>
</evidence>
<name>A0A0K8QRB8_9GAMM</name>
<keyword evidence="6" id="KW-1185">Reference proteome</keyword>
<comment type="similarity">
    <text evidence="1">Belongs to the ATP-dependent AMP-binding enzyme family.</text>
</comment>
<dbReference type="PROSITE" id="PS50075">
    <property type="entry name" value="CARRIER"/>
    <property type="match status" value="1"/>
</dbReference>